<dbReference type="RefSeq" id="WP_221133741.1">
    <property type="nucleotide sequence ID" value="NZ_JABDYC010000004.1"/>
</dbReference>
<name>A0A9Q3QWY6_9HYPH</name>
<evidence type="ECO:0000313" key="2">
    <source>
        <dbReference type="Proteomes" id="UP000749740"/>
    </source>
</evidence>
<dbReference type="Proteomes" id="UP000749740">
    <property type="component" value="Unassembled WGS sequence"/>
</dbReference>
<gene>
    <name evidence="1" type="ORF">HJB63_16375</name>
</gene>
<sequence>MAKTKIPRKIAGYKVPNSIRKNSILKTLLASPTGRDILGKALIAGAGAAAAVLVEDHDDIADAAGSGKRKGAKTLGLIGQAFHSATDAAVEVVRDTASAALPKKIRKRAEENPRKGVAVH</sequence>
<reference evidence="1" key="1">
    <citation type="submission" date="2020-04" db="EMBL/GenBank/DDBJ databases">
        <title>Global-level population genomics: horizontal gene transfer, symbiosis and evolution in Rhizobia.</title>
        <authorList>
            <person name="Gai Y."/>
        </authorList>
    </citation>
    <scope>NUCLEOTIDE SEQUENCE</scope>
    <source>
        <strain evidence="1">BLR57</strain>
    </source>
</reference>
<comment type="caution">
    <text evidence="1">The sequence shown here is derived from an EMBL/GenBank/DDBJ whole genome shotgun (WGS) entry which is preliminary data.</text>
</comment>
<protein>
    <submittedName>
        <fullName evidence="1">Uncharacterized protein</fullName>
    </submittedName>
</protein>
<dbReference type="AlphaFoldDB" id="A0A9Q3QWY6"/>
<accession>A0A9Q3QWY6</accession>
<organism evidence="1 2">
    <name type="scientific">Rhizobium lentis</name>
    <dbReference type="NCBI Taxonomy" id="1138194"/>
    <lineage>
        <taxon>Bacteria</taxon>
        <taxon>Pseudomonadati</taxon>
        <taxon>Pseudomonadota</taxon>
        <taxon>Alphaproteobacteria</taxon>
        <taxon>Hyphomicrobiales</taxon>
        <taxon>Rhizobiaceae</taxon>
        <taxon>Rhizobium/Agrobacterium group</taxon>
        <taxon>Rhizobium</taxon>
    </lineage>
</organism>
<proteinExistence type="predicted"/>
<evidence type="ECO:0000313" key="1">
    <source>
        <dbReference type="EMBL" id="MBX5024139.1"/>
    </source>
</evidence>
<dbReference type="EMBL" id="JABDYC010000004">
    <property type="protein sequence ID" value="MBX5024139.1"/>
    <property type="molecule type" value="Genomic_DNA"/>
</dbReference>